<reference evidence="10 11" key="1">
    <citation type="submission" date="2016-10" db="EMBL/GenBank/DDBJ databases">
        <title>Draft genome sequences of four alkaliphilic bacteria belonging to the Anaerobacillus genus.</title>
        <authorList>
            <person name="Bassil N.M."/>
            <person name="Lloyd J.R."/>
        </authorList>
    </citation>
    <scope>NUCLEOTIDE SEQUENCE [LARGE SCALE GENOMIC DNA]</scope>
    <source>
        <strain evidence="10 11">DSM 18345</strain>
    </source>
</reference>
<dbReference type="FunFam" id="3.40.50.300:FF:000527">
    <property type="entry name" value="Tyrosine-protein kinase etk"/>
    <property type="match status" value="1"/>
</dbReference>
<dbReference type="InterPro" id="IPR027417">
    <property type="entry name" value="P-loop_NTPase"/>
</dbReference>
<comment type="caution">
    <text evidence="10">The sequence shown here is derived from an EMBL/GenBank/DDBJ whole genome shotgun (WGS) entry which is preliminary data.</text>
</comment>
<keyword evidence="4" id="KW-0547">Nucleotide-binding</keyword>
<comment type="similarity">
    <text evidence="1">Belongs to the CpsD/CapB family.</text>
</comment>
<evidence type="ECO:0000256" key="6">
    <source>
        <dbReference type="ARBA" id="ARBA00022840"/>
    </source>
</evidence>
<dbReference type="NCBIfam" id="TIGR01007">
    <property type="entry name" value="eps_fam"/>
    <property type="match status" value="1"/>
</dbReference>
<evidence type="ECO:0000256" key="5">
    <source>
        <dbReference type="ARBA" id="ARBA00022777"/>
    </source>
</evidence>
<evidence type="ECO:0000313" key="11">
    <source>
        <dbReference type="Proteomes" id="UP000179524"/>
    </source>
</evidence>
<name>A0A1S2LIE8_9BACI</name>
<protein>
    <recommendedName>
        <fullName evidence="2">non-specific protein-tyrosine kinase</fullName>
        <ecNumber evidence="2">2.7.10.2</ecNumber>
    </recommendedName>
</protein>
<dbReference type="GO" id="GO:0004715">
    <property type="term" value="F:non-membrane spanning protein tyrosine kinase activity"/>
    <property type="evidence" value="ECO:0007669"/>
    <property type="project" value="UniProtKB-EC"/>
</dbReference>
<dbReference type="RefSeq" id="WP_071310719.1">
    <property type="nucleotide sequence ID" value="NZ_MLQR01000043.1"/>
</dbReference>
<dbReference type="CDD" id="cd05387">
    <property type="entry name" value="BY-kinase"/>
    <property type="match status" value="1"/>
</dbReference>
<dbReference type="Pfam" id="PF13614">
    <property type="entry name" value="AAA_31"/>
    <property type="match status" value="1"/>
</dbReference>
<feature type="domain" description="AAA" evidence="9">
    <location>
        <begin position="47"/>
        <end position="176"/>
    </location>
</feature>
<gene>
    <name evidence="10" type="ORF">BKP37_16565</name>
</gene>
<keyword evidence="7" id="KW-0829">Tyrosine-protein kinase</keyword>
<dbReference type="InterPro" id="IPR025669">
    <property type="entry name" value="AAA_dom"/>
</dbReference>
<proteinExistence type="inferred from homology"/>
<organism evidence="10 11">
    <name type="scientific">Anaerobacillus alkalilacustris</name>
    <dbReference type="NCBI Taxonomy" id="393763"/>
    <lineage>
        <taxon>Bacteria</taxon>
        <taxon>Bacillati</taxon>
        <taxon>Bacillota</taxon>
        <taxon>Bacilli</taxon>
        <taxon>Bacillales</taxon>
        <taxon>Bacillaceae</taxon>
        <taxon>Anaerobacillus</taxon>
    </lineage>
</organism>
<dbReference type="SUPFAM" id="SSF52540">
    <property type="entry name" value="P-loop containing nucleoside triphosphate hydrolases"/>
    <property type="match status" value="1"/>
</dbReference>
<dbReference type="AlphaFoldDB" id="A0A1S2LIE8"/>
<accession>A0A1S2LIE8</accession>
<dbReference type="InterPro" id="IPR050445">
    <property type="entry name" value="Bact_polysacc_biosynth/exp"/>
</dbReference>
<evidence type="ECO:0000256" key="7">
    <source>
        <dbReference type="ARBA" id="ARBA00023137"/>
    </source>
</evidence>
<evidence type="ECO:0000313" key="10">
    <source>
        <dbReference type="EMBL" id="OIJ11255.1"/>
    </source>
</evidence>
<comment type="catalytic activity">
    <reaction evidence="8">
        <text>L-tyrosyl-[protein] + ATP = O-phospho-L-tyrosyl-[protein] + ADP + H(+)</text>
        <dbReference type="Rhea" id="RHEA:10596"/>
        <dbReference type="Rhea" id="RHEA-COMP:10136"/>
        <dbReference type="Rhea" id="RHEA-COMP:20101"/>
        <dbReference type="ChEBI" id="CHEBI:15378"/>
        <dbReference type="ChEBI" id="CHEBI:30616"/>
        <dbReference type="ChEBI" id="CHEBI:46858"/>
        <dbReference type="ChEBI" id="CHEBI:61978"/>
        <dbReference type="ChEBI" id="CHEBI:456216"/>
        <dbReference type="EC" id="2.7.10.2"/>
    </reaction>
</comment>
<dbReference type="OrthoDB" id="9794577at2"/>
<dbReference type="PANTHER" id="PTHR32309">
    <property type="entry name" value="TYROSINE-PROTEIN KINASE"/>
    <property type="match status" value="1"/>
</dbReference>
<dbReference type="GO" id="GO:0005524">
    <property type="term" value="F:ATP binding"/>
    <property type="evidence" value="ECO:0007669"/>
    <property type="project" value="UniProtKB-KW"/>
</dbReference>
<evidence type="ECO:0000256" key="1">
    <source>
        <dbReference type="ARBA" id="ARBA00007316"/>
    </source>
</evidence>
<dbReference type="InterPro" id="IPR005702">
    <property type="entry name" value="Wzc-like_C"/>
</dbReference>
<evidence type="ECO:0000256" key="8">
    <source>
        <dbReference type="ARBA" id="ARBA00051245"/>
    </source>
</evidence>
<keyword evidence="3" id="KW-0808">Transferase</keyword>
<keyword evidence="6" id="KW-0067">ATP-binding</keyword>
<keyword evidence="11" id="KW-1185">Reference proteome</keyword>
<sequence length="231" mass="25287">MPRNRKKQPANATRGLITKVDPKSPISEQYRTIRTNLQFASVDQELKTIMVTSANPSEGKSTTIANLAVVLSQQGNSVLLIDADMRKPSVHYTFRCQNTKGLTTVLTKQSSLEEAVFASDVENLHILTSGPIPPNPSELLSSKAMELLLTSAKVTYDFVLIDTPPVLAVTDAQVLANICEGVVLVVSSGKTEIEQAVKAKDLLDKSRAKTLGVVLNQKEAKQSQYYYYYGK</sequence>
<dbReference type="PANTHER" id="PTHR32309:SF13">
    <property type="entry name" value="FERRIC ENTEROBACTIN TRANSPORT PROTEIN FEPE"/>
    <property type="match status" value="1"/>
</dbReference>
<dbReference type="GO" id="GO:0042802">
    <property type="term" value="F:identical protein binding"/>
    <property type="evidence" value="ECO:0007669"/>
    <property type="project" value="UniProtKB-ARBA"/>
</dbReference>
<dbReference type="EC" id="2.7.10.2" evidence="2"/>
<dbReference type="Proteomes" id="UP000179524">
    <property type="component" value="Unassembled WGS sequence"/>
</dbReference>
<evidence type="ECO:0000256" key="3">
    <source>
        <dbReference type="ARBA" id="ARBA00022679"/>
    </source>
</evidence>
<evidence type="ECO:0000259" key="9">
    <source>
        <dbReference type="Pfam" id="PF13614"/>
    </source>
</evidence>
<evidence type="ECO:0000256" key="4">
    <source>
        <dbReference type="ARBA" id="ARBA00022741"/>
    </source>
</evidence>
<dbReference type="GO" id="GO:0005886">
    <property type="term" value="C:plasma membrane"/>
    <property type="evidence" value="ECO:0007669"/>
    <property type="project" value="TreeGrafter"/>
</dbReference>
<evidence type="ECO:0000256" key="2">
    <source>
        <dbReference type="ARBA" id="ARBA00011903"/>
    </source>
</evidence>
<keyword evidence="5" id="KW-0418">Kinase</keyword>
<dbReference type="Gene3D" id="3.40.50.300">
    <property type="entry name" value="P-loop containing nucleotide triphosphate hydrolases"/>
    <property type="match status" value="1"/>
</dbReference>
<dbReference type="EMBL" id="MLQR01000043">
    <property type="protein sequence ID" value="OIJ11255.1"/>
    <property type="molecule type" value="Genomic_DNA"/>
</dbReference>